<proteinExistence type="predicted"/>
<protein>
    <submittedName>
        <fullName evidence="1">Uncharacterized protein</fullName>
    </submittedName>
</protein>
<accession>A0A4V1EHE9</accession>
<sequence>MPVALDELQEAQVRSLSVSSLLIAIELIISNEKYALYMSGRKVRQDGRVVWNGIASGSIDALLAATFKHENIHPAANVVSLFAKYRL</sequence>
<reference evidence="1 2" key="1">
    <citation type="submission" date="2019-05" db="EMBL/GenBank/DDBJ databases">
        <title>Burkholderia sp. DHOD12, isolated from subtropical forest soil.</title>
        <authorList>
            <person name="Gao Z.-H."/>
            <person name="Qiu L.-H."/>
        </authorList>
    </citation>
    <scope>NUCLEOTIDE SEQUENCE [LARGE SCALE GENOMIC DNA]</scope>
    <source>
        <strain evidence="1 2">DHOD12</strain>
    </source>
</reference>
<evidence type="ECO:0000313" key="1">
    <source>
        <dbReference type="EMBL" id="QCP50030.1"/>
    </source>
</evidence>
<name>A0A4V1EHE9_9BURK</name>
<dbReference type="RefSeq" id="WP_137332853.1">
    <property type="nucleotide sequence ID" value="NZ_CP040077.1"/>
</dbReference>
<dbReference type="EMBL" id="CP040077">
    <property type="protein sequence ID" value="QCP50030.1"/>
    <property type="molecule type" value="Genomic_DNA"/>
</dbReference>
<dbReference type="Proteomes" id="UP000298656">
    <property type="component" value="Chromosome 1"/>
</dbReference>
<dbReference type="AlphaFoldDB" id="A0A4V1EHE9"/>
<keyword evidence="2" id="KW-1185">Reference proteome</keyword>
<gene>
    <name evidence="1" type="ORF">FAZ95_13070</name>
</gene>
<organism evidence="1 2">
    <name type="scientific">Trinickia violacea</name>
    <dbReference type="NCBI Taxonomy" id="2571746"/>
    <lineage>
        <taxon>Bacteria</taxon>
        <taxon>Pseudomonadati</taxon>
        <taxon>Pseudomonadota</taxon>
        <taxon>Betaproteobacteria</taxon>
        <taxon>Burkholderiales</taxon>
        <taxon>Burkholderiaceae</taxon>
        <taxon>Trinickia</taxon>
    </lineage>
</organism>
<dbReference type="KEGG" id="tvl:FAZ95_13070"/>
<evidence type="ECO:0000313" key="2">
    <source>
        <dbReference type="Proteomes" id="UP000298656"/>
    </source>
</evidence>